<keyword evidence="1" id="KW-0812">Transmembrane</keyword>
<accession>A0A2U0U013</accession>
<evidence type="ECO:0000256" key="1">
    <source>
        <dbReference type="SAM" id="Phobius"/>
    </source>
</evidence>
<dbReference type="RefSeq" id="WP_165815061.1">
    <property type="nucleotide sequence ID" value="NZ_QENY01000021.1"/>
</dbReference>
<proteinExistence type="predicted"/>
<sequence length="48" mass="5810">MQVFLFVYIMLRAIFQLIGWVIKGFLYVLWMIFGGIAYLVNYLMERKT</sequence>
<dbReference type="EMBL" id="QENY01000021">
    <property type="protein sequence ID" value="PVX49232.1"/>
    <property type="molecule type" value="Genomic_DNA"/>
</dbReference>
<protein>
    <submittedName>
        <fullName evidence="2">Uncharacterized protein</fullName>
    </submittedName>
</protein>
<evidence type="ECO:0000313" key="3">
    <source>
        <dbReference type="Proteomes" id="UP000245870"/>
    </source>
</evidence>
<reference evidence="2 3" key="1">
    <citation type="submission" date="2018-05" db="EMBL/GenBank/DDBJ databases">
        <title>Genomic Encyclopedia of Type Strains, Phase IV (KMG-IV): sequencing the most valuable type-strain genomes for metagenomic binning, comparative biology and taxonomic classification.</title>
        <authorList>
            <person name="Goeker M."/>
        </authorList>
    </citation>
    <scope>NUCLEOTIDE SEQUENCE [LARGE SCALE GENOMIC DNA]</scope>
    <source>
        <strain evidence="2 3">DSM 100333</strain>
    </source>
</reference>
<keyword evidence="1" id="KW-0472">Membrane</keyword>
<comment type="caution">
    <text evidence="2">The sequence shown here is derived from an EMBL/GenBank/DDBJ whole genome shotgun (WGS) entry which is preliminary data.</text>
</comment>
<evidence type="ECO:0000313" key="2">
    <source>
        <dbReference type="EMBL" id="PVX49232.1"/>
    </source>
</evidence>
<keyword evidence="1" id="KW-1133">Transmembrane helix</keyword>
<dbReference type="Proteomes" id="UP000245870">
    <property type="component" value="Unassembled WGS sequence"/>
</dbReference>
<keyword evidence="3" id="KW-1185">Reference proteome</keyword>
<name>A0A2U0U013_9BACT</name>
<feature type="transmembrane region" description="Helical" evidence="1">
    <location>
        <begin position="25"/>
        <end position="44"/>
    </location>
</feature>
<gene>
    <name evidence="2" type="ORF">C7379_1219</name>
</gene>
<organism evidence="2 3">
    <name type="scientific">Hallella colorans</name>
    <dbReference type="NCBI Taxonomy" id="1703337"/>
    <lineage>
        <taxon>Bacteria</taxon>
        <taxon>Pseudomonadati</taxon>
        <taxon>Bacteroidota</taxon>
        <taxon>Bacteroidia</taxon>
        <taxon>Bacteroidales</taxon>
        <taxon>Prevotellaceae</taxon>
        <taxon>Hallella</taxon>
    </lineage>
</organism>
<dbReference type="AlphaFoldDB" id="A0A2U0U013"/>